<evidence type="ECO:0000256" key="4">
    <source>
        <dbReference type="ARBA" id="ARBA00023288"/>
    </source>
</evidence>
<dbReference type="AlphaFoldDB" id="A0A8C6TE60"/>
<keyword evidence="9" id="KW-1185">Reference proteome</keyword>
<evidence type="ECO:0000256" key="2">
    <source>
        <dbReference type="ARBA" id="ARBA00022741"/>
    </source>
</evidence>
<dbReference type="PANTHER" id="PTHR47981">
    <property type="entry name" value="RAB FAMILY"/>
    <property type="match status" value="1"/>
</dbReference>
<keyword evidence="5 7" id="KW-0636">Prenylation</keyword>
<dbReference type="GO" id="GO:0008333">
    <property type="term" value="P:endosome to lysosome transport"/>
    <property type="evidence" value="ECO:0007669"/>
    <property type="project" value="TreeGrafter"/>
</dbReference>
<dbReference type="NCBIfam" id="TIGR00231">
    <property type="entry name" value="small_GTP"/>
    <property type="match status" value="1"/>
</dbReference>
<dbReference type="CDD" id="cd04107">
    <property type="entry name" value="Rab32_Rab38"/>
    <property type="match status" value="1"/>
</dbReference>
<keyword evidence="4 7" id="KW-0449">Lipoprotein</keyword>
<evidence type="ECO:0000256" key="6">
    <source>
        <dbReference type="ARBA" id="ARBA00046278"/>
    </source>
</evidence>
<name>A0A8C6TE60_9GOBI</name>
<keyword evidence="3 7" id="KW-0342">GTP-binding</keyword>
<proteinExistence type="inferred from homology"/>
<dbReference type="SMART" id="SM00174">
    <property type="entry name" value="RHO"/>
    <property type="match status" value="1"/>
</dbReference>
<dbReference type="InterPro" id="IPR027417">
    <property type="entry name" value="P-loop_NTPase"/>
</dbReference>
<dbReference type="GO" id="GO:0005764">
    <property type="term" value="C:lysosome"/>
    <property type="evidence" value="ECO:0007669"/>
    <property type="project" value="TreeGrafter"/>
</dbReference>
<dbReference type="SMART" id="SM00176">
    <property type="entry name" value="RAN"/>
    <property type="match status" value="1"/>
</dbReference>
<protein>
    <recommendedName>
        <fullName evidence="7">Ras-related protein Rab</fullName>
    </recommendedName>
</protein>
<comment type="similarity">
    <text evidence="1 7">Belongs to the small GTPase superfamily. Rab family.</text>
</comment>
<dbReference type="Proteomes" id="UP000694523">
    <property type="component" value="Unplaced"/>
</dbReference>
<dbReference type="GO" id="GO:0045335">
    <property type="term" value="C:phagocytic vesicle"/>
    <property type="evidence" value="ECO:0007669"/>
    <property type="project" value="TreeGrafter"/>
</dbReference>
<dbReference type="SMART" id="SM00175">
    <property type="entry name" value="RAB"/>
    <property type="match status" value="1"/>
</dbReference>
<dbReference type="PROSITE" id="PS51419">
    <property type="entry name" value="RAB"/>
    <property type="match status" value="1"/>
</dbReference>
<dbReference type="GO" id="GO:0003924">
    <property type="term" value="F:GTPase activity"/>
    <property type="evidence" value="ECO:0007669"/>
    <property type="project" value="UniProtKB-UniRule"/>
</dbReference>
<dbReference type="GO" id="GO:0005802">
    <property type="term" value="C:trans-Golgi network"/>
    <property type="evidence" value="ECO:0007669"/>
    <property type="project" value="UniProtKB-UniRule"/>
</dbReference>
<evidence type="ECO:0000256" key="5">
    <source>
        <dbReference type="ARBA" id="ARBA00023289"/>
    </source>
</evidence>
<dbReference type="Gene3D" id="3.40.50.300">
    <property type="entry name" value="P-loop containing nucleotide triphosphate hydrolases"/>
    <property type="match status" value="1"/>
</dbReference>
<dbReference type="GO" id="GO:0090385">
    <property type="term" value="P:phagosome-lysosome fusion"/>
    <property type="evidence" value="ECO:0007669"/>
    <property type="project" value="TreeGrafter"/>
</dbReference>
<dbReference type="GO" id="GO:0016020">
    <property type="term" value="C:membrane"/>
    <property type="evidence" value="ECO:0007669"/>
    <property type="project" value="UniProtKB-SubCell"/>
</dbReference>
<evidence type="ECO:0000313" key="8">
    <source>
        <dbReference type="Ensembl" id="ENSNMLP00000020175.1"/>
    </source>
</evidence>
<evidence type="ECO:0000256" key="3">
    <source>
        <dbReference type="ARBA" id="ARBA00023134"/>
    </source>
</evidence>
<keyword evidence="2 7" id="KW-0547">Nucleotide-binding</keyword>
<reference evidence="8" key="1">
    <citation type="submission" date="2025-08" db="UniProtKB">
        <authorList>
            <consortium name="Ensembl"/>
        </authorList>
    </citation>
    <scope>IDENTIFICATION</scope>
</reference>
<dbReference type="PANTHER" id="PTHR47981:SF41">
    <property type="entry name" value="RAS-RELATED PROTEIN RAB-32 ISOFORM X1"/>
    <property type="match status" value="1"/>
</dbReference>
<dbReference type="PROSITE" id="PS51421">
    <property type="entry name" value="RAS"/>
    <property type="match status" value="1"/>
</dbReference>
<dbReference type="SUPFAM" id="SSF52540">
    <property type="entry name" value="P-loop containing nucleoside triphosphate hydrolases"/>
    <property type="match status" value="1"/>
</dbReference>
<dbReference type="FunFam" id="3.40.50.300:FF:000222">
    <property type="entry name" value="RAB32, member RAS oncogene family"/>
    <property type="match status" value="1"/>
</dbReference>
<keyword evidence="7" id="KW-0472">Membrane</keyword>
<dbReference type="Ensembl" id="ENSNMLT00000022643.1">
    <property type="protein sequence ID" value="ENSNMLP00000020175.1"/>
    <property type="gene ID" value="ENSNMLG00000013181.1"/>
</dbReference>
<reference evidence="8" key="2">
    <citation type="submission" date="2025-09" db="UniProtKB">
        <authorList>
            <consortium name="Ensembl"/>
        </authorList>
    </citation>
    <scope>IDENTIFICATION</scope>
</reference>
<organism evidence="8 9">
    <name type="scientific">Neogobius melanostomus</name>
    <name type="common">round goby</name>
    <dbReference type="NCBI Taxonomy" id="47308"/>
    <lineage>
        <taxon>Eukaryota</taxon>
        <taxon>Metazoa</taxon>
        <taxon>Chordata</taxon>
        <taxon>Craniata</taxon>
        <taxon>Vertebrata</taxon>
        <taxon>Euteleostomi</taxon>
        <taxon>Actinopterygii</taxon>
        <taxon>Neopterygii</taxon>
        <taxon>Teleostei</taxon>
        <taxon>Neoteleostei</taxon>
        <taxon>Acanthomorphata</taxon>
        <taxon>Gobiaria</taxon>
        <taxon>Gobiiformes</taxon>
        <taxon>Gobioidei</taxon>
        <taxon>Gobiidae</taxon>
        <taxon>Benthophilinae</taxon>
        <taxon>Neogobiini</taxon>
        <taxon>Neogobius</taxon>
    </lineage>
</organism>
<accession>A0A8C6TE60</accession>
<evidence type="ECO:0000313" key="9">
    <source>
        <dbReference type="Proteomes" id="UP000694523"/>
    </source>
</evidence>
<dbReference type="InterPro" id="IPR030697">
    <property type="entry name" value="Rab29/Rab38/Rab32"/>
</dbReference>
<evidence type="ECO:0000256" key="7">
    <source>
        <dbReference type="RuleBase" id="RU367128"/>
    </source>
</evidence>
<dbReference type="InterPro" id="IPR001806">
    <property type="entry name" value="Small_GTPase"/>
</dbReference>
<dbReference type="Pfam" id="PF00071">
    <property type="entry name" value="Ras"/>
    <property type="match status" value="1"/>
</dbReference>
<dbReference type="InterPro" id="IPR005225">
    <property type="entry name" value="Small_GTP-bd"/>
</dbReference>
<dbReference type="GO" id="GO:0005770">
    <property type="term" value="C:late endosome"/>
    <property type="evidence" value="ECO:0007669"/>
    <property type="project" value="TreeGrafter"/>
</dbReference>
<sequence length="214" mass="23869">MAGSGVYVCADHLFKVLVIGDVLVGKSSVVLRYVRKTFKENYKSTIGVDFALKTIQWDARTVVRLQLWDIAGQEQTRNMSRVFYKGARGALVVFDVTKLATLESAAQWKQDLDSKVSRDSGEPIPTLLLANKCDLMEQSERDRMAPSLDEFCKDNGFTGWFETSAKGGVNIEEAMTFLIQEMMKTMSSENQDERSKGDVDLGGRADQSIVARCC</sequence>
<dbReference type="SMART" id="SM00173">
    <property type="entry name" value="RAS"/>
    <property type="match status" value="1"/>
</dbReference>
<dbReference type="GO" id="GO:0005525">
    <property type="term" value="F:GTP binding"/>
    <property type="evidence" value="ECO:0007669"/>
    <property type="project" value="UniProtKB-UniRule"/>
</dbReference>
<comment type="function">
    <text evidence="7">The small GTPases Rab are key regulators in vesicle trafficking.</text>
</comment>
<dbReference type="PRINTS" id="PR00449">
    <property type="entry name" value="RASTRNSFRMNG"/>
</dbReference>
<comment type="subcellular location">
    <subcellularLocation>
        <location evidence="6">Endomembrane system</location>
        <topology evidence="6">Lipid-anchor</topology>
        <orientation evidence="6">Cytoplasmic side</orientation>
    </subcellularLocation>
    <subcellularLocation>
        <location evidence="7">Membrane</location>
        <topology evidence="7">Lipid-anchor</topology>
    </subcellularLocation>
</comment>
<evidence type="ECO:0000256" key="1">
    <source>
        <dbReference type="ARBA" id="ARBA00006270"/>
    </source>
</evidence>